<name>A0A0H2RGL0_9AGAM</name>
<dbReference type="SUPFAM" id="SSF144232">
    <property type="entry name" value="HIT/MYND zinc finger-like"/>
    <property type="match status" value="1"/>
</dbReference>
<dbReference type="STRING" id="27342.A0A0H2RGL0"/>
<evidence type="ECO:0000259" key="5">
    <source>
        <dbReference type="PROSITE" id="PS50865"/>
    </source>
</evidence>
<keyword evidence="7" id="KW-1185">Reference proteome</keyword>
<dbReference type="GO" id="GO:0008270">
    <property type="term" value="F:zinc ion binding"/>
    <property type="evidence" value="ECO:0007669"/>
    <property type="project" value="UniProtKB-KW"/>
</dbReference>
<dbReference type="Gene3D" id="6.10.140.2220">
    <property type="match status" value="1"/>
</dbReference>
<dbReference type="Proteomes" id="UP000053477">
    <property type="component" value="Unassembled WGS sequence"/>
</dbReference>
<evidence type="ECO:0000256" key="1">
    <source>
        <dbReference type="ARBA" id="ARBA00022723"/>
    </source>
</evidence>
<evidence type="ECO:0000313" key="7">
    <source>
        <dbReference type="Proteomes" id="UP000053477"/>
    </source>
</evidence>
<sequence>MFSRPTPNGRVVWRCPRLLVEIFDVLDEETRSTSFVKNDFAGEGFGVMDELKNMMGSLTLDARAVRKSIAAAKNGSTNDLQKLPGMMSMLTPDLVTEATTMFCTHLEPSPLYPEKPLSSSLTQRRPRALNALASIGNIADAVVADPKAAVHSVIRRSWPDILNWMRYFYYEVTTATPKSDLEQTVIVIIASVVMKVARNRPLFVRAVTKDDLLNLIIKDWLQTDDHPKYDAAHRYRVLAYAYEALAILDQKDENLTAQARDMILREADGHPGAMTKRLMQYLKNPAKASKECYQNVLFAVGMAAYLAIEDRTRGTPSAFMDNFLRDDLVQLLTQLLVFLSEDVARPRDLQAFPEDSYSIIIPHSIRILGCCIRSRNGPHWVAVMMKNGFLRAIARIVAFPQHLEICEGGILDVMLDQDIPQYFVHRLVVIAAIKAAKEITQDGSVKNFESSHVKNAWAQFETILLDRTVFNAIYERDLAERDILQCSYCDKDKMEAQLFKCAGCKTVIYCSKECQTASWKTGGHRTNCKVMQNAWYYSGMKQPTDQFSYALALFEIHRHTPGVRKLIASPENPNGIPLSEAFFIVSYAFIPPGIHIKSFDEVLNTPGQRPETRGVMQLIVDTVRKDEGKSLPMQVHCHRGGHIPTITTHSVPANILDFAYGDINPGDETVEYISRRPAKDIRNEPYPFVLTEVDEHVIDARKNYRQPTSGDEASSSSPKTIYHCVEQQVAKNKDSVPDAWKFLMKIIFS</sequence>
<proteinExistence type="predicted"/>
<evidence type="ECO:0000256" key="3">
    <source>
        <dbReference type="ARBA" id="ARBA00022833"/>
    </source>
</evidence>
<feature type="domain" description="MYND-type" evidence="5">
    <location>
        <begin position="486"/>
        <end position="528"/>
    </location>
</feature>
<dbReference type="PROSITE" id="PS50865">
    <property type="entry name" value="ZF_MYND_2"/>
    <property type="match status" value="1"/>
</dbReference>
<evidence type="ECO:0000256" key="2">
    <source>
        <dbReference type="ARBA" id="ARBA00022771"/>
    </source>
</evidence>
<reference evidence="6 7" key="1">
    <citation type="submission" date="2015-04" db="EMBL/GenBank/DDBJ databases">
        <title>Complete genome sequence of Schizopora paradoxa KUC8140, a cosmopolitan wood degrader in East Asia.</title>
        <authorList>
            <consortium name="DOE Joint Genome Institute"/>
            <person name="Min B."/>
            <person name="Park H."/>
            <person name="Jang Y."/>
            <person name="Kim J.-J."/>
            <person name="Kim K.H."/>
            <person name="Pangilinan J."/>
            <person name="Lipzen A."/>
            <person name="Riley R."/>
            <person name="Grigoriev I.V."/>
            <person name="Spatafora J.W."/>
            <person name="Choi I.-G."/>
        </authorList>
    </citation>
    <scope>NUCLEOTIDE SEQUENCE [LARGE SCALE GENOMIC DNA]</scope>
    <source>
        <strain evidence="6 7">KUC8140</strain>
    </source>
</reference>
<evidence type="ECO:0000256" key="4">
    <source>
        <dbReference type="PROSITE-ProRule" id="PRU00134"/>
    </source>
</evidence>
<keyword evidence="2 4" id="KW-0863">Zinc-finger</keyword>
<organism evidence="6 7">
    <name type="scientific">Schizopora paradoxa</name>
    <dbReference type="NCBI Taxonomy" id="27342"/>
    <lineage>
        <taxon>Eukaryota</taxon>
        <taxon>Fungi</taxon>
        <taxon>Dikarya</taxon>
        <taxon>Basidiomycota</taxon>
        <taxon>Agaricomycotina</taxon>
        <taxon>Agaricomycetes</taxon>
        <taxon>Hymenochaetales</taxon>
        <taxon>Schizoporaceae</taxon>
        <taxon>Schizopora</taxon>
    </lineage>
</organism>
<dbReference type="Pfam" id="PF01753">
    <property type="entry name" value="zf-MYND"/>
    <property type="match status" value="1"/>
</dbReference>
<evidence type="ECO:0000313" key="6">
    <source>
        <dbReference type="EMBL" id="KLO10954.1"/>
    </source>
</evidence>
<keyword evidence="3" id="KW-0862">Zinc</keyword>
<dbReference type="InterPro" id="IPR002893">
    <property type="entry name" value="Znf_MYND"/>
</dbReference>
<dbReference type="EMBL" id="KQ086012">
    <property type="protein sequence ID" value="KLO10954.1"/>
    <property type="molecule type" value="Genomic_DNA"/>
</dbReference>
<dbReference type="InParanoid" id="A0A0H2RGL0"/>
<protein>
    <recommendedName>
        <fullName evidence="5">MYND-type domain-containing protein</fullName>
    </recommendedName>
</protein>
<accession>A0A0H2RGL0</accession>
<dbReference type="PROSITE" id="PS01360">
    <property type="entry name" value="ZF_MYND_1"/>
    <property type="match status" value="1"/>
</dbReference>
<dbReference type="OrthoDB" id="265717at2759"/>
<dbReference type="AlphaFoldDB" id="A0A0H2RGL0"/>
<gene>
    <name evidence="6" type="ORF">SCHPADRAFT_942429</name>
</gene>
<keyword evidence="1" id="KW-0479">Metal-binding</keyword>